<sequence length="162" mass="17686">MIAATDPARVQRWVIRDRKPLKQWSKGRATLVGDAAHPTSPYAGYGAGMATEDGYFIGRRLAGVDLSDYAAVRQALDAFETPRKPHTARQSQHAYALGKVFHHAPRALQPIRDAILDRTPLMQKVVGDSTPSSILTQLGEIDRAEARFITLLGRGGTHDTAS</sequence>
<dbReference type="EMBL" id="JBIAFP010000012">
    <property type="protein sequence ID" value="MFE9227120.1"/>
    <property type="molecule type" value="Genomic_DNA"/>
</dbReference>
<feature type="domain" description="FAD-binding" evidence="3">
    <location>
        <begin position="5"/>
        <end position="89"/>
    </location>
</feature>
<gene>
    <name evidence="4" type="ORF">ACFYM3_21260</name>
</gene>
<keyword evidence="2 4" id="KW-0503">Monooxygenase</keyword>
<dbReference type="InterPro" id="IPR036188">
    <property type="entry name" value="FAD/NAD-bd_sf"/>
</dbReference>
<keyword evidence="1" id="KW-0560">Oxidoreductase</keyword>
<dbReference type="Gene3D" id="3.50.50.60">
    <property type="entry name" value="FAD/NAD(P)-binding domain"/>
    <property type="match status" value="1"/>
</dbReference>
<dbReference type="RefSeq" id="WP_358289624.1">
    <property type="nucleotide sequence ID" value="NZ_JBEYGJ010000039.1"/>
</dbReference>
<evidence type="ECO:0000259" key="3">
    <source>
        <dbReference type="Pfam" id="PF01494"/>
    </source>
</evidence>
<dbReference type="Proteomes" id="UP001601288">
    <property type="component" value="Unassembled WGS sequence"/>
</dbReference>
<evidence type="ECO:0000256" key="1">
    <source>
        <dbReference type="ARBA" id="ARBA00023002"/>
    </source>
</evidence>
<evidence type="ECO:0000313" key="4">
    <source>
        <dbReference type="EMBL" id="MFE9227120.1"/>
    </source>
</evidence>
<dbReference type="InterPro" id="IPR050493">
    <property type="entry name" value="FAD-dep_Monooxygenase_BioMet"/>
</dbReference>
<dbReference type="InterPro" id="IPR002938">
    <property type="entry name" value="FAD-bd"/>
</dbReference>
<dbReference type="PANTHER" id="PTHR13789:SF309">
    <property type="entry name" value="PUTATIVE (AFU_ORTHOLOGUE AFUA_6G14510)-RELATED"/>
    <property type="match status" value="1"/>
</dbReference>
<dbReference type="PRINTS" id="PR00420">
    <property type="entry name" value="RNGMNOXGNASE"/>
</dbReference>
<dbReference type="PANTHER" id="PTHR13789">
    <property type="entry name" value="MONOOXYGENASE"/>
    <property type="match status" value="1"/>
</dbReference>
<name>A0ABW6LFA4_9ACTN</name>
<comment type="caution">
    <text evidence="4">The sequence shown here is derived from an EMBL/GenBank/DDBJ whole genome shotgun (WGS) entry which is preliminary data.</text>
</comment>
<evidence type="ECO:0000313" key="5">
    <source>
        <dbReference type="Proteomes" id="UP001601288"/>
    </source>
</evidence>
<dbReference type="Pfam" id="PF01494">
    <property type="entry name" value="FAD_binding_3"/>
    <property type="match status" value="1"/>
</dbReference>
<dbReference type="SUPFAM" id="SSF51905">
    <property type="entry name" value="FAD/NAD(P)-binding domain"/>
    <property type="match status" value="1"/>
</dbReference>
<reference evidence="4 5" key="1">
    <citation type="submission" date="2024-10" db="EMBL/GenBank/DDBJ databases">
        <title>The Natural Products Discovery Center: Release of the First 8490 Sequenced Strains for Exploring Actinobacteria Biosynthetic Diversity.</title>
        <authorList>
            <person name="Kalkreuter E."/>
            <person name="Kautsar S.A."/>
            <person name="Yang D."/>
            <person name="Bader C.D."/>
            <person name="Teijaro C.N."/>
            <person name="Fluegel L."/>
            <person name="Davis C.M."/>
            <person name="Simpson J.R."/>
            <person name="Lauterbach L."/>
            <person name="Steele A.D."/>
            <person name="Gui C."/>
            <person name="Meng S."/>
            <person name="Li G."/>
            <person name="Viehrig K."/>
            <person name="Ye F."/>
            <person name="Su P."/>
            <person name="Kiefer A.F."/>
            <person name="Nichols A."/>
            <person name="Cepeda A.J."/>
            <person name="Yan W."/>
            <person name="Fan B."/>
            <person name="Jiang Y."/>
            <person name="Adhikari A."/>
            <person name="Zheng C.-J."/>
            <person name="Schuster L."/>
            <person name="Cowan T.M."/>
            <person name="Smanski M.J."/>
            <person name="Chevrette M.G."/>
            <person name="De Carvalho L.P.S."/>
            <person name="Shen B."/>
        </authorList>
    </citation>
    <scope>NUCLEOTIDE SEQUENCE [LARGE SCALE GENOMIC DNA]</scope>
    <source>
        <strain evidence="4 5">NPDC007066</strain>
    </source>
</reference>
<organism evidence="4 5">
    <name type="scientific">Streptomyces massasporeus</name>
    <dbReference type="NCBI Taxonomy" id="67324"/>
    <lineage>
        <taxon>Bacteria</taxon>
        <taxon>Bacillati</taxon>
        <taxon>Actinomycetota</taxon>
        <taxon>Actinomycetes</taxon>
        <taxon>Kitasatosporales</taxon>
        <taxon>Streptomycetaceae</taxon>
        <taxon>Streptomyces</taxon>
    </lineage>
</organism>
<keyword evidence="5" id="KW-1185">Reference proteome</keyword>
<evidence type="ECO:0000256" key="2">
    <source>
        <dbReference type="ARBA" id="ARBA00023033"/>
    </source>
</evidence>
<proteinExistence type="predicted"/>
<accession>A0ABW6LFA4</accession>
<dbReference type="GO" id="GO:0004497">
    <property type="term" value="F:monooxygenase activity"/>
    <property type="evidence" value="ECO:0007669"/>
    <property type="project" value="UniProtKB-KW"/>
</dbReference>
<protein>
    <submittedName>
        <fullName evidence="4">FAD-dependent monooxygenase</fullName>
    </submittedName>
</protein>